<keyword evidence="7" id="KW-0999">Mitochondrion inner membrane</keyword>
<dbReference type="Proteomes" id="UP000095287">
    <property type="component" value="Unplaced"/>
</dbReference>
<keyword evidence="5" id="KW-0813">Transport</keyword>
<dbReference type="InterPro" id="IPR006885">
    <property type="entry name" value="NADH_UbQ_FeS_4_mit-like"/>
</dbReference>
<sequence>MAVSKKYRVGVVRTTSPLQSARAVPKGVIQSAPEKQNWSLGRGNFRADTNGAISHLSALRLPFLRRRIFRGATKLSRSWLPARTTGTLRRPTRYRLAYTRGDEIKHAGSSIRRPSSVRASALANIRQEAPRVRGFKCATRKRTINGSVYSNRPFMVCKLEAAVAVSTMASQLSAWPELIRARNAYLLFFCPALNPPVSDMLRLGISQSLRACGAVRSFADKASVPVTRLSDAKRKSLDEVLGSVQDKKPIAVSNTVDETMELAGIPEDHMEARTARIFKPAREATQTAWNNTNVWKIELDNRERWENPLMGWSSNADPLSNISMNLDFASAEDAIAFCEKNRWAYEVEKPKERQIKVKSYGSNFSWNKRTRVGTK</sequence>
<evidence type="ECO:0000256" key="1">
    <source>
        <dbReference type="ARBA" id="ARBA00003195"/>
    </source>
</evidence>
<evidence type="ECO:0000313" key="12">
    <source>
        <dbReference type="Proteomes" id="UP000095287"/>
    </source>
</evidence>
<evidence type="ECO:0000256" key="7">
    <source>
        <dbReference type="ARBA" id="ARBA00022792"/>
    </source>
</evidence>
<dbReference type="PANTHER" id="PTHR12219">
    <property type="entry name" value="NADH-UBIQUINONE OXIDOREDUCTASE"/>
    <property type="match status" value="1"/>
</dbReference>
<comment type="subcellular location">
    <subcellularLocation>
        <location evidence="2">Mitochondrion inner membrane</location>
    </subcellularLocation>
</comment>
<dbReference type="Gene3D" id="3.30.160.190">
    <property type="entry name" value="atu1810 like domain"/>
    <property type="match status" value="1"/>
</dbReference>
<evidence type="ECO:0000256" key="2">
    <source>
        <dbReference type="ARBA" id="ARBA00004273"/>
    </source>
</evidence>
<dbReference type="GO" id="GO:0022900">
    <property type="term" value="P:electron transport chain"/>
    <property type="evidence" value="ECO:0007669"/>
    <property type="project" value="InterPro"/>
</dbReference>
<organism evidence="12 13">
    <name type="scientific">Steinernema glaseri</name>
    <dbReference type="NCBI Taxonomy" id="37863"/>
    <lineage>
        <taxon>Eukaryota</taxon>
        <taxon>Metazoa</taxon>
        <taxon>Ecdysozoa</taxon>
        <taxon>Nematoda</taxon>
        <taxon>Chromadorea</taxon>
        <taxon>Rhabditida</taxon>
        <taxon>Tylenchina</taxon>
        <taxon>Panagrolaimomorpha</taxon>
        <taxon>Strongyloidoidea</taxon>
        <taxon>Steinernematidae</taxon>
        <taxon>Steinernema</taxon>
    </lineage>
</organism>
<name>A0A1I7ZM71_9BILA</name>
<keyword evidence="10" id="KW-0496">Mitochondrion</keyword>
<keyword evidence="9" id="KW-0249">Electron transport</keyword>
<dbReference type="Pfam" id="PF04800">
    <property type="entry name" value="NDUS4"/>
    <property type="match status" value="1"/>
</dbReference>
<reference evidence="13" key="1">
    <citation type="submission" date="2016-11" db="UniProtKB">
        <authorList>
            <consortium name="WormBaseParasite"/>
        </authorList>
    </citation>
    <scope>IDENTIFICATION</scope>
</reference>
<protein>
    <recommendedName>
        <fullName evidence="4">NADH dehydrogenase [ubiquinone] iron-sulfur protein 4, mitochondrial</fullName>
    </recommendedName>
</protein>
<keyword evidence="12" id="KW-1185">Reference proteome</keyword>
<comment type="similarity">
    <text evidence="3">Belongs to the complex I NDUFS4 subunit family.</text>
</comment>
<evidence type="ECO:0000256" key="8">
    <source>
        <dbReference type="ARBA" id="ARBA00022946"/>
    </source>
</evidence>
<accession>A0A1I7ZM71</accession>
<dbReference type="FunFam" id="3.30.160.190:FF:000001">
    <property type="entry name" value="NADH-ubiquinone oxidoreductase 21 kDa subunit mitochondrial"/>
    <property type="match status" value="1"/>
</dbReference>
<evidence type="ECO:0000256" key="5">
    <source>
        <dbReference type="ARBA" id="ARBA00022448"/>
    </source>
</evidence>
<dbReference type="PANTHER" id="PTHR12219:SF8">
    <property type="entry name" value="NADH DEHYDROGENASE [UBIQUINONE] IRON-SULFUR PROTEIN 4, MITOCHONDRIAL"/>
    <property type="match status" value="1"/>
</dbReference>
<evidence type="ECO:0000256" key="4">
    <source>
        <dbReference type="ARBA" id="ARBA00015796"/>
    </source>
</evidence>
<dbReference type="InterPro" id="IPR038532">
    <property type="entry name" value="NDUFS4-like_sf"/>
</dbReference>
<evidence type="ECO:0000256" key="6">
    <source>
        <dbReference type="ARBA" id="ARBA00022660"/>
    </source>
</evidence>
<evidence type="ECO:0000256" key="10">
    <source>
        <dbReference type="ARBA" id="ARBA00023128"/>
    </source>
</evidence>
<dbReference type="AlphaFoldDB" id="A0A1I7ZM71"/>
<dbReference type="GO" id="GO:0005743">
    <property type="term" value="C:mitochondrial inner membrane"/>
    <property type="evidence" value="ECO:0007669"/>
    <property type="project" value="UniProtKB-SubCell"/>
</dbReference>
<evidence type="ECO:0000256" key="9">
    <source>
        <dbReference type="ARBA" id="ARBA00022982"/>
    </source>
</evidence>
<keyword evidence="11" id="KW-0472">Membrane</keyword>
<proteinExistence type="inferred from homology"/>
<dbReference type="WBParaSite" id="L893_g27853.t1">
    <property type="protein sequence ID" value="L893_g27853.t1"/>
    <property type="gene ID" value="L893_g27853"/>
</dbReference>
<comment type="function">
    <text evidence="1">Accessory subunit of the mitochondrial membrane respiratory chain NADH dehydrogenase (Complex I), that is believed not to be involved in catalysis. Complex I functions in the transfer of electrons from NADH to the respiratory chain. The immediate electron acceptor for the enzyme is believed to be ubiquinone.</text>
</comment>
<evidence type="ECO:0000313" key="13">
    <source>
        <dbReference type="WBParaSite" id="L893_g27853.t1"/>
    </source>
</evidence>
<evidence type="ECO:0000256" key="11">
    <source>
        <dbReference type="ARBA" id="ARBA00023136"/>
    </source>
</evidence>
<evidence type="ECO:0000256" key="3">
    <source>
        <dbReference type="ARBA" id="ARBA00005882"/>
    </source>
</evidence>
<keyword evidence="8" id="KW-0809">Transit peptide</keyword>
<keyword evidence="6" id="KW-0679">Respiratory chain</keyword>